<feature type="transmembrane region" description="Helical" evidence="1">
    <location>
        <begin position="70"/>
        <end position="95"/>
    </location>
</feature>
<proteinExistence type="predicted"/>
<protein>
    <submittedName>
        <fullName evidence="3">Uncharacterized protein</fullName>
    </submittedName>
</protein>
<gene>
    <name evidence="3" type="ORF">P8627_14835</name>
</gene>
<evidence type="ECO:0000313" key="4">
    <source>
        <dbReference type="Proteomes" id="UP001243420"/>
    </source>
</evidence>
<dbReference type="Proteomes" id="UP001243420">
    <property type="component" value="Chromosome"/>
</dbReference>
<keyword evidence="1" id="KW-0472">Membrane</keyword>
<feature type="transmembrane region" description="Helical" evidence="1">
    <location>
        <begin position="38"/>
        <end position="58"/>
    </location>
</feature>
<feature type="signal peptide" evidence="2">
    <location>
        <begin position="1"/>
        <end position="18"/>
    </location>
</feature>
<feature type="chain" id="PRO_5046644568" evidence="2">
    <location>
        <begin position="19"/>
        <end position="136"/>
    </location>
</feature>
<organism evidence="3 4">
    <name type="scientific">Jannaschia ovalis</name>
    <dbReference type="NCBI Taxonomy" id="3038773"/>
    <lineage>
        <taxon>Bacteria</taxon>
        <taxon>Pseudomonadati</taxon>
        <taxon>Pseudomonadota</taxon>
        <taxon>Alphaproteobacteria</taxon>
        <taxon>Rhodobacterales</taxon>
        <taxon>Roseobacteraceae</taxon>
        <taxon>Jannaschia</taxon>
    </lineage>
</organism>
<dbReference type="EMBL" id="CP122537">
    <property type="protein sequence ID" value="WGH78285.1"/>
    <property type="molecule type" value="Genomic_DNA"/>
</dbReference>
<keyword evidence="1" id="KW-0812">Transmembrane</keyword>
<keyword evidence="4" id="KW-1185">Reference proteome</keyword>
<accession>A0ABY8LDB2</accession>
<dbReference type="RefSeq" id="WP_279965036.1">
    <property type="nucleotide sequence ID" value="NZ_CP122537.1"/>
</dbReference>
<reference evidence="3 4" key="1">
    <citation type="submission" date="2023-04" db="EMBL/GenBank/DDBJ databases">
        <title>Jannaschia ovalis sp. nov., a marine bacterium isolated from sea tidal flat.</title>
        <authorList>
            <person name="Kwon D.Y."/>
            <person name="Kim J.-J."/>
        </authorList>
    </citation>
    <scope>NUCLEOTIDE SEQUENCE [LARGE SCALE GENOMIC DNA]</scope>
    <source>
        <strain evidence="3 4">GRR-S6-38</strain>
    </source>
</reference>
<name>A0ABY8LDB2_9RHOB</name>
<evidence type="ECO:0000256" key="1">
    <source>
        <dbReference type="SAM" id="Phobius"/>
    </source>
</evidence>
<keyword evidence="2" id="KW-0732">Signal</keyword>
<keyword evidence="1" id="KW-1133">Transmembrane helix</keyword>
<evidence type="ECO:0000256" key="2">
    <source>
        <dbReference type="SAM" id="SignalP"/>
    </source>
</evidence>
<evidence type="ECO:0000313" key="3">
    <source>
        <dbReference type="EMBL" id="WGH78285.1"/>
    </source>
</evidence>
<sequence length="136" mass="14148">MALAAVVLLASQAAIVDAAVQGQDTVRSAIGSYLHSDGVAVAYAIWIVNAALAILLGLRLQSFFVTSAGLVMSAVAVATLVGWSSVVVALAIVFACTPVLFRAMRRDDAADANLPFSRFDGQRARSARDGNGMLRP</sequence>